<accession>G4YQM8</accession>
<evidence type="ECO:0000313" key="2">
    <source>
        <dbReference type="EMBL" id="EGZ30292.1"/>
    </source>
</evidence>
<protein>
    <recommendedName>
        <fullName evidence="1">ZSWIM1/3 RNaseH-like domain-containing protein</fullName>
    </recommendedName>
</protein>
<dbReference type="PANTHER" id="PTHR31569">
    <property type="entry name" value="SWIM-TYPE DOMAIN-CONTAINING PROTEIN"/>
    <property type="match status" value="1"/>
</dbReference>
<dbReference type="InterPro" id="IPR052579">
    <property type="entry name" value="Zinc_finger_SWIM"/>
</dbReference>
<evidence type="ECO:0000259" key="1">
    <source>
        <dbReference type="Pfam" id="PF21056"/>
    </source>
</evidence>
<dbReference type="OMA" id="FFALHET"/>
<dbReference type="Pfam" id="PF21056">
    <property type="entry name" value="ZSWIM1-3_RNaseH-like"/>
    <property type="match status" value="2"/>
</dbReference>
<dbReference type="RefSeq" id="XP_009517567.1">
    <property type="nucleotide sequence ID" value="XM_009519272.1"/>
</dbReference>
<dbReference type="GeneID" id="20654444"/>
<dbReference type="KEGG" id="psoj:PHYSODRAFT_474148"/>
<dbReference type="AlphaFoldDB" id="G4YQM8"/>
<keyword evidence="3" id="KW-1185">Reference proteome</keyword>
<proteinExistence type="predicted"/>
<organism evidence="2 3">
    <name type="scientific">Phytophthora sojae (strain P6497)</name>
    <name type="common">Soybean stem and root rot agent</name>
    <name type="synonym">Phytophthora megasperma f. sp. glycines</name>
    <dbReference type="NCBI Taxonomy" id="1094619"/>
    <lineage>
        <taxon>Eukaryota</taxon>
        <taxon>Sar</taxon>
        <taxon>Stramenopiles</taxon>
        <taxon>Oomycota</taxon>
        <taxon>Peronosporomycetes</taxon>
        <taxon>Peronosporales</taxon>
        <taxon>Peronosporaceae</taxon>
        <taxon>Phytophthora</taxon>
    </lineage>
</organism>
<dbReference type="InterPro" id="IPR048324">
    <property type="entry name" value="ZSWIM1-3_RNaseH-like"/>
</dbReference>
<gene>
    <name evidence="2" type="ORF">PHYSODRAFT_474148</name>
</gene>
<sequence length="149" mass="16924">MLQAIRQLDGSDVLVIQDQMDVTCGIVMQTKVQKLMFERWGDTLTMDFTHGTSNLGYHLGAYESNLINKVIFYCCVLDISGSLVVTTATGRGFPVVDFICLNQRAPMMTTILEYFQEKNPSWRMISSIVIDKDFVEWRVLKTLFPAAKV</sequence>
<dbReference type="PANTHER" id="PTHR31569:SF4">
    <property type="entry name" value="SWIM-TYPE DOMAIN-CONTAINING PROTEIN"/>
    <property type="match status" value="1"/>
</dbReference>
<feature type="domain" description="ZSWIM1/3 RNaseH-like" evidence="1">
    <location>
        <begin position="9"/>
        <end position="60"/>
    </location>
</feature>
<name>G4YQM8_PHYSP</name>
<dbReference type="Proteomes" id="UP000002640">
    <property type="component" value="Unassembled WGS sequence"/>
</dbReference>
<dbReference type="EMBL" id="JH159151">
    <property type="protein sequence ID" value="EGZ30292.1"/>
    <property type="molecule type" value="Genomic_DNA"/>
</dbReference>
<dbReference type="InParanoid" id="G4YQM8"/>
<reference evidence="2 3" key="1">
    <citation type="journal article" date="2006" name="Science">
        <title>Phytophthora genome sequences uncover evolutionary origins and mechanisms of pathogenesis.</title>
        <authorList>
            <person name="Tyler B.M."/>
            <person name="Tripathy S."/>
            <person name="Zhang X."/>
            <person name="Dehal P."/>
            <person name="Jiang R.H."/>
            <person name="Aerts A."/>
            <person name="Arredondo F.D."/>
            <person name="Baxter L."/>
            <person name="Bensasson D."/>
            <person name="Beynon J.L."/>
            <person name="Chapman J."/>
            <person name="Damasceno C.M."/>
            <person name="Dorrance A.E."/>
            <person name="Dou D."/>
            <person name="Dickerman A.W."/>
            <person name="Dubchak I.L."/>
            <person name="Garbelotto M."/>
            <person name="Gijzen M."/>
            <person name="Gordon S.G."/>
            <person name="Govers F."/>
            <person name="Grunwald N.J."/>
            <person name="Huang W."/>
            <person name="Ivors K.L."/>
            <person name="Jones R.W."/>
            <person name="Kamoun S."/>
            <person name="Krampis K."/>
            <person name="Lamour K.H."/>
            <person name="Lee M.K."/>
            <person name="McDonald W.H."/>
            <person name="Medina M."/>
            <person name="Meijer H.J."/>
            <person name="Nordberg E.K."/>
            <person name="Maclean D.J."/>
            <person name="Ospina-Giraldo M.D."/>
            <person name="Morris P.F."/>
            <person name="Phuntumart V."/>
            <person name="Putnam N.H."/>
            <person name="Rash S."/>
            <person name="Rose J.K."/>
            <person name="Sakihama Y."/>
            <person name="Salamov A.A."/>
            <person name="Savidor A."/>
            <person name="Scheuring C.F."/>
            <person name="Smith B.M."/>
            <person name="Sobral B.W."/>
            <person name="Terry A."/>
            <person name="Torto-Alalibo T.A."/>
            <person name="Win J."/>
            <person name="Xu Z."/>
            <person name="Zhang H."/>
            <person name="Grigoriev I.V."/>
            <person name="Rokhsar D.S."/>
            <person name="Boore J.L."/>
        </authorList>
    </citation>
    <scope>NUCLEOTIDE SEQUENCE [LARGE SCALE GENOMIC DNA]</scope>
    <source>
        <strain evidence="2 3">P6497</strain>
    </source>
</reference>
<feature type="domain" description="ZSWIM1/3 RNaseH-like" evidence="1">
    <location>
        <begin position="82"/>
        <end position="149"/>
    </location>
</feature>
<evidence type="ECO:0000313" key="3">
    <source>
        <dbReference type="Proteomes" id="UP000002640"/>
    </source>
</evidence>